<sequence length="107" mass="12571">MTDAPRSKTWKIGQIAELVGLKPFVLRYWETEFPQLAPIRTPKGQRVYTEEHLRLIRIIQRCMHEEGMTLEGTRRRLAEGERRDALKTMVERELLSIRSLLDPEDAP</sequence>
<dbReference type="RefSeq" id="WP_173083005.1">
    <property type="nucleotide sequence ID" value="NZ_BLTE01000006.1"/>
</dbReference>
<dbReference type="PANTHER" id="PTHR30204">
    <property type="entry name" value="REDOX-CYCLING DRUG-SENSING TRANSCRIPTIONAL ACTIVATOR SOXR"/>
    <property type="match status" value="1"/>
</dbReference>
<dbReference type="InterPro" id="IPR047057">
    <property type="entry name" value="MerR_fam"/>
</dbReference>
<evidence type="ECO:0000259" key="2">
    <source>
        <dbReference type="PROSITE" id="PS50937"/>
    </source>
</evidence>
<dbReference type="AlphaFoldDB" id="A0A6V8LUB3"/>
<evidence type="ECO:0000256" key="1">
    <source>
        <dbReference type="ARBA" id="ARBA00023125"/>
    </source>
</evidence>
<gene>
    <name evidence="3" type="primary">carH</name>
    <name evidence="3" type="ORF">NNJEOMEG_01533</name>
</gene>
<keyword evidence="4" id="KW-1185">Reference proteome</keyword>
<dbReference type="PANTHER" id="PTHR30204:SF15">
    <property type="entry name" value="BLL5018 PROTEIN"/>
    <property type="match status" value="1"/>
</dbReference>
<dbReference type="PROSITE" id="PS50937">
    <property type="entry name" value="HTH_MERR_2"/>
    <property type="match status" value="1"/>
</dbReference>
<dbReference type="InterPro" id="IPR000551">
    <property type="entry name" value="MerR-type_HTH_dom"/>
</dbReference>
<dbReference type="Proteomes" id="UP000494245">
    <property type="component" value="Unassembled WGS sequence"/>
</dbReference>
<comment type="caution">
    <text evidence="3">The sequence shown here is derived from an EMBL/GenBank/DDBJ whole genome shotgun (WGS) entry which is preliminary data.</text>
</comment>
<dbReference type="GO" id="GO:0003677">
    <property type="term" value="F:DNA binding"/>
    <property type="evidence" value="ECO:0007669"/>
    <property type="project" value="UniProtKB-KW"/>
</dbReference>
<dbReference type="SMART" id="SM00422">
    <property type="entry name" value="HTH_MERR"/>
    <property type="match status" value="1"/>
</dbReference>
<dbReference type="EMBL" id="BLTE01000006">
    <property type="protein sequence ID" value="GFK93699.1"/>
    <property type="molecule type" value="Genomic_DNA"/>
</dbReference>
<feature type="domain" description="HTH merR-type" evidence="2">
    <location>
        <begin position="9"/>
        <end position="79"/>
    </location>
</feature>
<protein>
    <submittedName>
        <fullName evidence="3">HTH-type transcriptional repressor CarH</fullName>
    </submittedName>
</protein>
<dbReference type="GO" id="GO:0003700">
    <property type="term" value="F:DNA-binding transcription factor activity"/>
    <property type="evidence" value="ECO:0007669"/>
    <property type="project" value="InterPro"/>
</dbReference>
<dbReference type="Pfam" id="PF13411">
    <property type="entry name" value="MerR_1"/>
    <property type="match status" value="1"/>
</dbReference>
<reference evidence="3 4" key="1">
    <citation type="submission" date="2020-04" db="EMBL/GenBank/DDBJ databases">
        <authorList>
            <consortium name="Desulfovibrio sp. FSS-1 genome sequencing consortium"/>
            <person name="Shimoshige H."/>
            <person name="Kobayashi H."/>
            <person name="Maekawa T."/>
        </authorList>
    </citation>
    <scope>NUCLEOTIDE SEQUENCE [LARGE SCALE GENOMIC DNA]</scope>
    <source>
        <strain evidence="3 4">SIID29052-01</strain>
    </source>
</reference>
<dbReference type="Gene3D" id="1.10.1660.10">
    <property type="match status" value="1"/>
</dbReference>
<proteinExistence type="predicted"/>
<organism evidence="3 4">
    <name type="scientific">Fundidesulfovibrio magnetotacticus</name>
    <dbReference type="NCBI Taxonomy" id="2730080"/>
    <lineage>
        <taxon>Bacteria</taxon>
        <taxon>Pseudomonadati</taxon>
        <taxon>Thermodesulfobacteriota</taxon>
        <taxon>Desulfovibrionia</taxon>
        <taxon>Desulfovibrionales</taxon>
        <taxon>Desulfovibrionaceae</taxon>
        <taxon>Fundidesulfovibrio</taxon>
    </lineage>
</organism>
<evidence type="ECO:0000313" key="4">
    <source>
        <dbReference type="Proteomes" id="UP000494245"/>
    </source>
</evidence>
<dbReference type="SUPFAM" id="SSF46955">
    <property type="entry name" value="Putative DNA-binding domain"/>
    <property type="match status" value="1"/>
</dbReference>
<evidence type="ECO:0000313" key="3">
    <source>
        <dbReference type="EMBL" id="GFK93699.1"/>
    </source>
</evidence>
<name>A0A6V8LUB3_9BACT</name>
<keyword evidence="1" id="KW-0238">DNA-binding</keyword>
<reference evidence="3 4" key="2">
    <citation type="submission" date="2020-05" db="EMBL/GenBank/DDBJ databases">
        <title>Draft genome sequence of Desulfovibrio sp. strainFSS-1.</title>
        <authorList>
            <person name="Shimoshige H."/>
            <person name="Kobayashi H."/>
            <person name="Maekawa T."/>
        </authorList>
    </citation>
    <scope>NUCLEOTIDE SEQUENCE [LARGE SCALE GENOMIC DNA]</scope>
    <source>
        <strain evidence="3 4">SIID29052-01</strain>
    </source>
</reference>
<accession>A0A6V8LUB3</accession>
<dbReference type="InterPro" id="IPR009061">
    <property type="entry name" value="DNA-bd_dom_put_sf"/>
</dbReference>